<accession>A0A8H6R8W1</accession>
<feature type="region of interest" description="Disordered" evidence="2">
    <location>
        <begin position="126"/>
        <end position="148"/>
    </location>
</feature>
<proteinExistence type="predicted"/>
<evidence type="ECO:0000256" key="2">
    <source>
        <dbReference type="SAM" id="MobiDB-lite"/>
    </source>
</evidence>
<dbReference type="EMBL" id="JABCIY010000314">
    <property type="protein sequence ID" value="KAF7185631.1"/>
    <property type="molecule type" value="Genomic_DNA"/>
</dbReference>
<dbReference type="Proteomes" id="UP000660729">
    <property type="component" value="Unassembled WGS sequence"/>
</dbReference>
<dbReference type="AlphaFoldDB" id="A0A8H6R8W1"/>
<feature type="coiled-coil region" evidence="1">
    <location>
        <begin position="265"/>
        <end position="349"/>
    </location>
</feature>
<organism evidence="3 4">
    <name type="scientific">Pseudocercospora fuligena</name>
    <dbReference type="NCBI Taxonomy" id="685502"/>
    <lineage>
        <taxon>Eukaryota</taxon>
        <taxon>Fungi</taxon>
        <taxon>Dikarya</taxon>
        <taxon>Ascomycota</taxon>
        <taxon>Pezizomycotina</taxon>
        <taxon>Dothideomycetes</taxon>
        <taxon>Dothideomycetidae</taxon>
        <taxon>Mycosphaerellales</taxon>
        <taxon>Mycosphaerellaceae</taxon>
        <taxon>Pseudocercospora</taxon>
    </lineage>
</organism>
<evidence type="ECO:0000313" key="3">
    <source>
        <dbReference type="EMBL" id="KAF7185631.1"/>
    </source>
</evidence>
<comment type="caution">
    <text evidence="3">The sequence shown here is derived from an EMBL/GenBank/DDBJ whole genome shotgun (WGS) entry which is preliminary data.</text>
</comment>
<gene>
    <name evidence="3" type="ORF">HII31_13026</name>
</gene>
<keyword evidence="4" id="KW-1185">Reference proteome</keyword>
<sequence>MAPNKRLPYDYKAIDRSLAANENLIFTPESFNELYTAALATQEATEDSKEQYRRHNLLYGLLERRKDEKLKLKLALDDDEDEVPSRSEFLNLAVAAFLESGSESGSDNDTTMLNVEAQSQASAGSVEGIGADDAGTGGEAGESAQEWGKAASVGSLEAAASNLNSDYKSLVTWRDNLQAHADWLHRTEAELREKDQTMQAKWQEAEKTKTDVMERERNICKEEKEVARREEDVARKEKDLERRAKDMVIREMDVQKKELAARGSSLSTDRALKQAEKEKKDLQDQIVSINERLEREKQKNHNFNNDELAKLTSDIGIADAGNELRDTGIAKLKTKIRELEEEKSNTKRLHQHEITKLKTAIGDQKRHVAVLHQEKVSLEGAIAAKEAHIAHLQHELDDEKNTSNKNNLDLWEVGKLKDEEIAELKMQISSLEGTEAQVSALEKEVSQLQCQLGMEKSINNHQTLTLIPKLRGEIAELKEDILRKSQEAGRMPSLPDSFIPDHVAARVQFLHSSDATRADRQQFKAEMAGLWASKHGDRDIGAAGVGVKLDSIKAKLREGLVIPSARELRDVVEMVNEVLVEVKPSDGFAAAEYF</sequence>
<dbReference type="OrthoDB" id="2436455at2759"/>
<evidence type="ECO:0000313" key="4">
    <source>
        <dbReference type="Proteomes" id="UP000660729"/>
    </source>
</evidence>
<feature type="coiled-coil region" evidence="1">
    <location>
        <begin position="431"/>
        <end position="487"/>
    </location>
</feature>
<name>A0A8H6R8W1_9PEZI</name>
<evidence type="ECO:0000256" key="1">
    <source>
        <dbReference type="SAM" id="Coils"/>
    </source>
</evidence>
<protein>
    <submittedName>
        <fullName evidence="3">Uncharacterized protein</fullName>
    </submittedName>
</protein>
<keyword evidence="1" id="KW-0175">Coiled coil</keyword>
<reference evidence="3" key="1">
    <citation type="submission" date="2020-04" db="EMBL/GenBank/DDBJ databases">
        <title>Draft genome resource of the tomato pathogen Pseudocercospora fuligena.</title>
        <authorList>
            <person name="Zaccaron A."/>
        </authorList>
    </citation>
    <scope>NUCLEOTIDE SEQUENCE</scope>
    <source>
        <strain evidence="3">PF001</strain>
    </source>
</reference>